<evidence type="ECO:0000259" key="8">
    <source>
        <dbReference type="Pfam" id="PF00962"/>
    </source>
</evidence>
<reference evidence="9 10" key="1">
    <citation type="submission" date="2018-11" db="EMBL/GenBank/DDBJ databases">
        <title>Genome sequence of Saitozyma podzolica DSM 27192.</title>
        <authorList>
            <person name="Aliyu H."/>
            <person name="Gorte O."/>
            <person name="Ochsenreither K."/>
        </authorList>
    </citation>
    <scope>NUCLEOTIDE SEQUENCE [LARGE SCALE GENOMIC DNA]</scope>
    <source>
        <strain evidence="9 10">DSM 27192</strain>
    </source>
</reference>
<keyword evidence="3" id="KW-0479">Metal-binding</keyword>
<dbReference type="InterPro" id="IPR032466">
    <property type="entry name" value="Metal_Hydrolase"/>
</dbReference>
<dbReference type="PANTHER" id="PTHR11409:SF42">
    <property type="entry name" value="ADENOSINE DEAMINASE-LIKE PROTEIN"/>
    <property type="match status" value="1"/>
</dbReference>
<comment type="similarity">
    <text evidence="2">Belongs to the metallo-dependent hydrolases superfamily. Adenosine and AMP deaminases family.</text>
</comment>
<dbReference type="InterPro" id="IPR006330">
    <property type="entry name" value="Ado/ade_deaminase"/>
</dbReference>
<comment type="catalytic activity">
    <reaction evidence="7">
        <text>N(6)-methyl-AMP + H2O + H(+) = IMP + methylamine</text>
        <dbReference type="Rhea" id="RHEA:16001"/>
        <dbReference type="ChEBI" id="CHEBI:15377"/>
        <dbReference type="ChEBI" id="CHEBI:15378"/>
        <dbReference type="ChEBI" id="CHEBI:58053"/>
        <dbReference type="ChEBI" id="CHEBI:59338"/>
        <dbReference type="ChEBI" id="CHEBI:144842"/>
    </reaction>
    <physiologicalReaction direction="left-to-right" evidence="7">
        <dbReference type="Rhea" id="RHEA:16002"/>
    </physiologicalReaction>
</comment>
<dbReference type="GO" id="GO:0009117">
    <property type="term" value="P:nucleotide metabolic process"/>
    <property type="evidence" value="ECO:0007669"/>
    <property type="project" value="UniProtKB-KW"/>
</dbReference>
<evidence type="ECO:0000313" key="9">
    <source>
        <dbReference type="EMBL" id="RSH91393.1"/>
    </source>
</evidence>
<comment type="caution">
    <text evidence="9">The sequence shown here is derived from an EMBL/GenBank/DDBJ whole genome shotgun (WGS) entry which is preliminary data.</text>
</comment>
<evidence type="ECO:0000256" key="2">
    <source>
        <dbReference type="ARBA" id="ARBA00006676"/>
    </source>
</evidence>
<dbReference type="GO" id="GO:0046872">
    <property type="term" value="F:metal ion binding"/>
    <property type="evidence" value="ECO:0007669"/>
    <property type="project" value="UniProtKB-KW"/>
</dbReference>
<feature type="domain" description="Adenosine deaminase" evidence="8">
    <location>
        <begin position="22"/>
        <end position="357"/>
    </location>
</feature>
<keyword evidence="6" id="KW-0546">Nucleotide metabolism</keyword>
<dbReference type="InterPro" id="IPR001365">
    <property type="entry name" value="A_deaminase_dom"/>
</dbReference>
<keyword evidence="10" id="KW-1185">Reference proteome</keyword>
<dbReference type="OrthoDB" id="272271at2759"/>
<sequence>MSQVPSLLPLEPPDDDFCRRLPKIELHAHLSGSITRPCLQRIWEARKGEDPDFDVPEPRLALADHSVGQGINEFFAHFNTYLYRILSTPSSLSVATHSVLTEFQADGVVYLELRTTPRALPPTAHTQGLTAEGAVRLILSVIKDWNTSSSPMHASLILTIDRIKHSPAQAMEIVDLALRLRDEGLPVVGVDLAGDCNTPRDMAPLRPAYAHAQAANLPITVHFAEVPNSASESELRELLTWNPRRLGHAIHVPEAMRRLIVDRGIAVELCLTCNVLARMLPSQHEEHEPGFVDHHFAWWWAEDCSLSLGTDDMGVFGSPSSQEYRLAAEHFALSRTDLVSLCRRAMRGAFSGLETRDHVEAALEAFESREGLGQPRPHSENPP</sequence>
<evidence type="ECO:0000256" key="7">
    <source>
        <dbReference type="ARBA" id="ARBA00048787"/>
    </source>
</evidence>
<evidence type="ECO:0000256" key="6">
    <source>
        <dbReference type="ARBA" id="ARBA00023080"/>
    </source>
</evidence>
<dbReference type="GO" id="GO:0046103">
    <property type="term" value="P:inosine biosynthetic process"/>
    <property type="evidence" value="ECO:0007669"/>
    <property type="project" value="TreeGrafter"/>
</dbReference>
<organism evidence="9 10">
    <name type="scientific">Saitozyma podzolica</name>
    <dbReference type="NCBI Taxonomy" id="1890683"/>
    <lineage>
        <taxon>Eukaryota</taxon>
        <taxon>Fungi</taxon>
        <taxon>Dikarya</taxon>
        <taxon>Basidiomycota</taxon>
        <taxon>Agaricomycotina</taxon>
        <taxon>Tremellomycetes</taxon>
        <taxon>Tremellales</taxon>
        <taxon>Trimorphomycetaceae</taxon>
        <taxon>Saitozyma</taxon>
    </lineage>
</organism>
<dbReference type="Proteomes" id="UP000279259">
    <property type="component" value="Unassembled WGS sequence"/>
</dbReference>
<comment type="cofactor">
    <cofactor evidence="1">
        <name>Zn(2+)</name>
        <dbReference type="ChEBI" id="CHEBI:29105"/>
    </cofactor>
</comment>
<dbReference type="SUPFAM" id="SSF51556">
    <property type="entry name" value="Metallo-dependent hydrolases"/>
    <property type="match status" value="1"/>
</dbReference>
<evidence type="ECO:0000256" key="1">
    <source>
        <dbReference type="ARBA" id="ARBA00001947"/>
    </source>
</evidence>
<keyword evidence="4" id="KW-0378">Hydrolase</keyword>
<keyword evidence="5" id="KW-0862">Zinc</keyword>
<dbReference type="GO" id="GO:0006154">
    <property type="term" value="P:adenosine catabolic process"/>
    <property type="evidence" value="ECO:0007669"/>
    <property type="project" value="TreeGrafter"/>
</dbReference>
<dbReference type="GO" id="GO:0004000">
    <property type="term" value="F:adenosine deaminase activity"/>
    <property type="evidence" value="ECO:0007669"/>
    <property type="project" value="TreeGrafter"/>
</dbReference>
<proteinExistence type="inferred from homology"/>
<evidence type="ECO:0000256" key="3">
    <source>
        <dbReference type="ARBA" id="ARBA00022723"/>
    </source>
</evidence>
<dbReference type="AlphaFoldDB" id="A0A427YJY2"/>
<evidence type="ECO:0000313" key="10">
    <source>
        <dbReference type="Proteomes" id="UP000279259"/>
    </source>
</evidence>
<evidence type="ECO:0000256" key="4">
    <source>
        <dbReference type="ARBA" id="ARBA00022801"/>
    </source>
</evidence>
<dbReference type="PANTHER" id="PTHR11409">
    <property type="entry name" value="ADENOSINE DEAMINASE"/>
    <property type="match status" value="1"/>
</dbReference>
<evidence type="ECO:0000256" key="5">
    <source>
        <dbReference type="ARBA" id="ARBA00022833"/>
    </source>
</evidence>
<name>A0A427YJY2_9TREE</name>
<accession>A0A427YJY2</accession>
<dbReference type="Pfam" id="PF00962">
    <property type="entry name" value="A_deaminase"/>
    <property type="match status" value="1"/>
</dbReference>
<dbReference type="STRING" id="1890683.A0A427YJY2"/>
<gene>
    <name evidence="9" type="ORF">EHS25_009692</name>
</gene>
<dbReference type="EMBL" id="RSCD01000008">
    <property type="protein sequence ID" value="RSH91393.1"/>
    <property type="molecule type" value="Genomic_DNA"/>
</dbReference>
<protein>
    <recommendedName>
        <fullName evidence="8">Adenosine deaminase domain-containing protein</fullName>
    </recommendedName>
</protein>
<dbReference type="Gene3D" id="3.20.20.140">
    <property type="entry name" value="Metal-dependent hydrolases"/>
    <property type="match status" value="1"/>
</dbReference>